<reference evidence="10 11" key="1">
    <citation type="submission" date="2019-08" db="EMBL/GenBank/DDBJ databases">
        <title>Bacillus genomes from the desert of Cuatro Cienegas, Coahuila.</title>
        <authorList>
            <person name="Olmedo-Alvarez G."/>
        </authorList>
    </citation>
    <scope>NUCLEOTIDE SEQUENCE [LARGE SCALE GENOMIC DNA]</scope>
    <source>
        <strain evidence="10 11">CH446_14T</strain>
    </source>
</reference>
<dbReference type="InterPro" id="IPR038501">
    <property type="entry name" value="Spore_GerAC_C_sf"/>
</dbReference>
<dbReference type="PANTHER" id="PTHR35789:SF1">
    <property type="entry name" value="SPORE GERMINATION PROTEIN B3"/>
    <property type="match status" value="1"/>
</dbReference>
<evidence type="ECO:0000256" key="5">
    <source>
        <dbReference type="ARBA" id="ARBA00023136"/>
    </source>
</evidence>
<keyword evidence="6" id="KW-0564">Palmitate</keyword>
<protein>
    <submittedName>
        <fullName evidence="10">Ger(X)C family spore germination protein</fullName>
    </submittedName>
</protein>
<name>A0A5D4R6N0_9BACI</name>
<dbReference type="GO" id="GO:0009847">
    <property type="term" value="P:spore germination"/>
    <property type="evidence" value="ECO:0007669"/>
    <property type="project" value="InterPro"/>
</dbReference>
<evidence type="ECO:0000259" key="9">
    <source>
        <dbReference type="Pfam" id="PF25198"/>
    </source>
</evidence>
<dbReference type="Pfam" id="PF25198">
    <property type="entry name" value="Spore_GerAC_N"/>
    <property type="match status" value="1"/>
</dbReference>
<keyword evidence="5" id="KW-0472">Membrane</keyword>
<evidence type="ECO:0000313" key="10">
    <source>
        <dbReference type="EMBL" id="TYS45626.1"/>
    </source>
</evidence>
<comment type="subcellular location">
    <subcellularLocation>
        <location evidence="1">Membrane</location>
        <topology evidence="1">Lipid-anchor</topology>
    </subcellularLocation>
</comment>
<dbReference type="InterPro" id="IPR057336">
    <property type="entry name" value="GerAC_N"/>
</dbReference>
<evidence type="ECO:0000256" key="4">
    <source>
        <dbReference type="ARBA" id="ARBA00022729"/>
    </source>
</evidence>
<evidence type="ECO:0000256" key="6">
    <source>
        <dbReference type="ARBA" id="ARBA00023139"/>
    </source>
</evidence>
<dbReference type="NCBIfam" id="TIGR02887">
    <property type="entry name" value="spore_ger_x_C"/>
    <property type="match status" value="1"/>
</dbReference>
<gene>
    <name evidence="10" type="ORF">FZD51_18795</name>
</gene>
<accession>A0A5D4R6N0</accession>
<proteinExistence type="inferred from homology"/>
<sequence length="361" mass="42109">MAYFKKSLGMTIICCVNLITGCSPYVENNEIEEIAPVIFWSLDGAAEGKLEATTVVPPLVQEKKRILTMQVDLLKQSEKGFNLRYYRELKVGQLRIMLVNEELAKKGLRPIINTIFTDPDISQRLYLVIIQGDFKEYIKEEIKSQKNLDYFLYRMLKHYEKKRQGQLSIVNLHQFMQKLYSPYSDPILPVFKAENGNFNYKGTAIFQNDKLLSVVTDSDDEIYQLIANDYYLKYLPIPKLSVVLGHVRTNVDVTFNQDLTEMNLKVELKGRIDEYQGEKNLNDLDDLAVITSEIKSHLEAQTKAFLQKNQEWQTDPLDIGARTLTPFSRPIEKKEWREKWRTLQIKVKYKVDLEPLINIHE</sequence>
<evidence type="ECO:0000256" key="7">
    <source>
        <dbReference type="ARBA" id="ARBA00023288"/>
    </source>
</evidence>
<dbReference type="Proteomes" id="UP000322139">
    <property type="component" value="Unassembled WGS sequence"/>
</dbReference>
<keyword evidence="7" id="KW-0449">Lipoprotein</keyword>
<dbReference type="Pfam" id="PF05504">
    <property type="entry name" value="Spore_GerAC"/>
    <property type="match status" value="1"/>
</dbReference>
<feature type="domain" description="Spore germination protein N-terminal" evidence="9">
    <location>
        <begin position="29"/>
        <end position="192"/>
    </location>
</feature>
<evidence type="ECO:0000259" key="8">
    <source>
        <dbReference type="Pfam" id="PF05504"/>
    </source>
</evidence>
<dbReference type="EMBL" id="VTER01000010">
    <property type="protein sequence ID" value="TYS45626.1"/>
    <property type="molecule type" value="Genomic_DNA"/>
</dbReference>
<feature type="domain" description="Spore germination GerAC-like C-terminal" evidence="8">
    <location>
        <begin position="201"/>
        <end position="353"/>
    </location>
</feature>
<organism evidence="10 11">
    <name type="scientific">Bacillus infantis</name>
    <dbReference type="NCBI Taxonomy" id="324767"/>
    <lineage>
        <taxon>Bacteria</taxon>
        <taxon>Bacillati</taxon>
        <taxon>Bacillota</taxon>
        <taxon>Bacilli</taxon>
        <taxon>Bacillales</taxon>
        <taxon>Bacillaceae</taxon>
        <taxon>Bacillus</taxon>
    </lineage>
</organism>
<evidence type="ECO:0000256" key="2">
    <source>
        <dbReference type="ARBA" id="ARBA00007886"/>
    </source>
</evidence>
<dbReference type="Gene3D" id="3.30.300.210">
    <property type="entry name" value="Nutrient germinant receptor protein C, domain 3"/>
    <property type="match status" value="1"/>
</dbReference>
<keyword evidence="3" id="KW-0309">Germination</keyword>
<evidence type="ECO:0000256" key="1">
    <source>
        <dbReference type="ARBA" id="ARBA00004635"/>
    </source>
</evidence>
<dbReference type="InterPro" id="IPR008844">
    <property type="entry name" value="Spore_GerAC-like"/>
</dbReference>
<dbReference type="AlphaFoldDB" id="A0A5D4R6N0"/>
<dbReference type="RefSeq" id="WP_148976167.1">
    <property type="nucleotide sequence ID" value="NZ_JBNIKT010000001.1"/>
</dbReference>
<dbReference type="InterPro" id="IPR046953">
    <property type="entry name" value="Spore_GerAC-like_C"/>
</dbReference>
<evidence type="ECO:0000313" key="11">
    <source>
        <dbReference type="Proteomes" id="UP000322139"/>
    </source>
</evidence>
<comment type="caution">
    <text evidence="10">The sequence shown here is derived from an EMBL/GenBank/DDBJ whole genome shotgun (WGS) entry which is preliminary data.</text>
</comment>
<dbReference type="GO" id="GO:0016020">
    <property type="term" value="C:membrane"/>
    <property type="evidence" value="ECO:0007669"/>
    <property type="project" value="UniProtKB-SubCell"/>
</dbReference>
<dbReference type="PANTHER" id="PTHR35789">
    <property type="entry name" value="SPORE GERMINATION PROTEIN B3"/>
    <property type="match status" value="1"/>
</dbReference>
<keyword evidence="4" id="KW-0732">Signal</keyword>
<comment type="similarity">
    <text evidence="2">Belongs to the GerABKC lipoprotein family.</text>
</comment>
<dbReference type="PROSITE" id="PS51257">
    <property type="entry name" value="PROKAR_LIPOPROTEIN"/>
    <property type="match status" value="1"/>
</dbReference>
<evidence type="ECO:0000256" key="3">
    <source>
        <dbReference type="ARBA" id="ARBA00022544"/>
    </source>
</evidence>